<dbReference type="InterPro" id="IPR053175">
    <property type="entry name" value="DHMBA_Reg_Transcription_Factor"/>
</dbReference>
<accession>A0A8H4LLX6</accession>
<dbReference type="AlphaFoldDB" id="A0A8H4LLX6"/>
<comment type="caution">
    <text evidence="1">The sequence shown here is derived from an EMBL/GenBank/DDBJ whole genome shotgun (WGS) entry which is preliminary data.</text>
</comment>
<evidence type="ECO:0008006" key="3">
    <source>
        <dbReference type="Google" id="ProtNLM"/>
    </source>
</evidence>
<sequence length="548" mass="61632">MNPKFDLKTRAHAYYVQDHFQVFQDMPDVAATWAECLQEWKAEGNSSPIVDLAFSSLALSAFARFQNCQPAVSEASKSYLCLLQHMQSCIPQINSRNPSADEIDAYLLGAHFMARYESFVKNYGDAADSEPQVKVWFHIDGAAAILKIWHDNSHRYTPTVAIKHTRRKLIRSSLLREQPLPRWLADGSLFGETGIALAFDRLMIQFIDIRHKYLKLKQETQDGISVTEQADCLIKESRTLNQNIQAWSRQLPNKWLYESHTVPEACSYSRDEFYSASVSTCAKLGYSAVWNEFYATQMLVSHTHLRILDLVATNRSETHEFLAQLNSSAKCLASFIPFCLGRIRTTTAGVESCDAPFKPHLASLVVWPMTLASSLDTLETGLREWYRWALARVSKGSSECLLPYATSDYWAISSGRFFFSDNFNKPSFQLIHSTLFVSSSFTNTFSTMKMHGIFGLVLASMALGHVVPYGLDSDSTSLLLERQARQRVKSIQVAPFDAGEHDGFASGKYTREQIKKLGTAIKDARVALKIPGNALAEGNAENTRAYKD</sequence>
<dbReference type="PANTHER" id="PTHR38791:SF1">
    <property type="entry name" value="TRANSCRIPTION FACTOR, PUTATIVE-RELATED"/>
    <property type="match status" value="1"/>
</dbReference>
<dbReference type="PANTHER" id="PTHR38791">
    <property type="entry name" value="ZN(II)2CYS6 TRANSCRIPTION FACTOR (EUROFUNG)-RELATED-RELATED"/>
    <property type="match status" value="1"/>
</dbReference>
<proteinExistence type="predicted"/>
<protein>
    <recommendedName>
        <fullName evidence="3">Transcription factor domain-containing protein</fullName>
    </recommendedName>
</protein>
<evidence type="ECO:0000313" key="2">
    <source>
        <dbReference type="Proteomes" id="UP000554235"/>
    </source>
</evidence>
<keyword evidence="2" id="KW-1185">Reference proteome</keyword>
<dbReference type="EMBL" id="JAADYS010000378">
    <property type="protein sequence ID" value="KAF4470239.1"/>
    <property type="molecule type" value="Genomic_DNA"/>
</dbReference>
<dbReference type="Proteomes" id="UP000554235">
    <property type="component" value="Unassembled WGS sequence"/>
</dbReference>
<reference evidence="1 2" key="1">
    <citation type="submission" date="2020-01" db="EMBL/GenBank/DDBJ databases">
        <title>Identification and distribution of gene clusters putatively required for synthesis of sphingolipid metabolism inhibitors in phylogenetically diverse species of the filamentous fungus Fusarium.</title>
        <authorList>
            <person name="Kim H.-S."/>
            <person name="Busman M."/>
            <person name="Brown D.W."/>
            <person name="Divon H."/>
            <person name="Uhlig S."/>
            <person name="Proctor R.H."/>
        </authorList>
    </citation>
    <scope>NUCLEOTIDE SEQUENCE [LARGE SCALE GENOMIC DNA]</scope>
    <source>
        <strain evidence="1 2">NRRL 20459</strain>
    </source>
</reference>
<organism evidence="1 2">
    <name type="scientific">Fusarium albosuccineum</name>
    <dbReference type="NCBI Taxonomy" id="1237068"/>
    <lineage>
        <taxon>Eukaryota</taxon>
        <taxon>Fungi</taxon>
        <taxon>Dikarya</taxon>
        <taxon>Ascomycota</taxon>
        <taxon>Pezizomycotina</taxon>
        <taxon>Sordariomycetes</taxon>
        <taxon>Hypocreomycetidae</taxon>
        <taxon>Hypocreales</taxon>
        <taxon>Nectriaceae</taxon>
        <taxon>Fusarium</taxon>
        <taxon>Fusarium decemcellulare species complex</taxon>
    </lineage>
</organism>
<dbReference type="OrthoDB" id="2991872at2759"/>
<evidence type="ECO:0000313" key="1">
    <source>
        <dbReference type="EMBL" id="KAF4470239.1"/>
    </source>
</evidence>
<gene>
    <name evidence="1" type="ORF">FALBO_2857</name>
</gene>
<name>A0A8H4LLX6_9HYPO</name>